<evidence type="ECO:0000313" key="3">
    <source>
        <dbReference type="Proteomes" id="UP000008068"/>
    </source>
</evidence>
<keyword evidence="1" id="KW-1133">Transmembrane helix</keyword>
<proteinExistence type="predicted"/>
<dbReference type="InParanoid" id="G0NEL6"/>
<feature type="transmembrane region" description="Helical" evidence="1">
    <location>
        <begin position="252"/>
        <end position="274"/>
    </location>
</feature>
<keyword evidence="1" id="KW-0812">Transmembrane</keyword>
<accession>G0NEL6</accession>
<dbReference type="HOGENOM" id="CLU_922061_0_0_1"/>
<name>G0NEL6_CAEBE</name>
<protein>
    <submittedName>
        <fullName evidence="2">Uncharacterized protein</fullName>
    </submittedName>
</protein>
<feature type="transmembrane region" description="Helical" evidence="1">
    <location>
        <begin position="78"/>
        <end position="101"/>
    </location>
</feature>
<keyword evidence="3" id="KW-1185">Reference proteome</keyword>
<keyword evidence="1" id="KW-0472">Membrane</keyword>
<dbReference type="EMBL" id="GL379873">
    <property type="protein sequence ID" value="EGT58875.1"/>
    <property type="molecule type" value="Genomic_DNA"/>
</dbReference>
<gene>
    <name evidence="2" type="ORF">CAEBREN_22060</name>
</gene>
<sequence>MNKIISLNPRDDPFRTKNLTVVDVNWFTQPYLTQNPSEDLFARIVLYILYTVYIRVWYVHRKVLSIPEIQATCPIFRFLTILNYLNLGNVISSLLMIIARFRTNCEGIYKFMEIIEIVCTSIASDCTIRTTIWFLIVVTILGCVGKLKRSLITLSAVIIFIVFTTWSIIIRTVVIRYTTSGRILGNSCIKKCCAQGEIQYIPEDLMPVFNVFKVTNDYINLVSVILLTALIPVLMTALVISIRKLERVRDIAIWTPILTALCQILQILSVYAIFPNYRVEMERGCIAAKISSFCN</sequence>
<feature type="transmembrane region" description="Helical" evidence="1">
    <location>
        <begin position="151"/>
        <end position="170"/>
    </location>
</feature>
<feature type="transmembrane region" description="Helical" evidence="1">
    <location>
        <begin position="40"/>
        <end position="58"/>
    </location>
</feature>
<evidence type="ECO:0000313" key="2">
    <source>
        <dbReference type="EMBL" id="EGT58875.1"/>
    </source>
</evidence>
<dbReference type="Proteomes" id="UP000008068">
    <property type="component" value="Unassembled WGS sequence"/>
</dbReference>
<dbReference type="eggNOG" id="ENOG502TJVY">
    <property type="taxonomic scope" value="Eukaryota"/>
</dbReference>
<feature type="transmembrane region" description="Helical" evidence="1">
    <location>
        <begin position="218"/>
        <end position="240"/>
    </location>
</feature>
<feature type="transmembrane region" description="Helical" evidence="1">
    <location>
        <begin position="121"/>
        <end position="144"/>
    </location>
</feature>
<organism evidence="3">
    <name type="scientific">Caenorhabditis brenneri</name>
    <name type="common">Nematode worm</name>
    <dbReference type="NCBI Taxonomy" id="135651"/>
    <lineage>
        <taxon>Eukaryota</taxon>
        <taxon>Metazoa</taxon>
        <taxon>Ecdysozoa</taxon>
        <taxon>Nematoda</taxon>
        <taxon>Chromadorea</taxon>
        <taxon>Rhabditida</taxon>
        <taxon>Rhabditina</taxon>
        <taxon>Rhabditomorpha</taxon>
        <taxon>Rhabditoidea</taxon>
        <taxon>Rhabditidae</taxon>
        <taxon>Peloderinae</taxon>
        <taxon>Caenorhabditis</taxon>
    </lineage>
</organism>
<dbReference type="AlphaFoldDB" id="G0NEL6"/>
<reference evidence="3" key="1">
    <citation type="submission" date="2011-07" db="EMBL/GenBank/DDBJ databases">
        <authorList>
            <consortium name="Caenorhabditis brenneri Sequencing and Analysis Consortium"/>
            <person name="Wilson R.K."/>
        </authorList>
    </citation>
    <scope>NUCLEOTIDE SEQUENCE [LARGE SCALE GENOMIC DNA]</scope>
    <source>
        <strain evidence="3">PB2801</strain>
    </source>
</reference>
<evidence type="ECO:0000256" key="1">
    <source>
        <dbReference type="SAM" id="Phobius"/>
    </source>
</evidence>